<protein>
    <submittedName>
        <fullName evidence="5">Uncharacterized protein</fullName>
    </submittedName>
</protein>
<dbReference type="PANTHER" id="PTHR19857">
    <property type="entry name" value="MITOCHONDRIAL DIVISION PROTEIN 1-RELATED"/>
    <property type="match status" value="1"/>
</dbReference>
<evidence type="ECO:0000256" key="1">
    <source>
        <dbReference type="ARBA" id="ARBA00022574"/>
    </source>
</evidence>
<dbReference type="Proteomes" id="UP000320672">
    <property type="component" value="Chromosome"/>
</dbReference>
<keyword evidence="6" id="KW-1185">Reference proteome</keyword>
<keyword evidence="4" id="KW-0732">Signal</keyword>
<evidence type="ECO:0000256" key="3">
    <source>
        <dbReference type="PROSITE-ProRule" id="PRU00221"/>
    </source>
</evidence>
<feature type="signal peptide" evidence="4">
    <location>
        <begin position="1"/>
        <end position="34"/>
    </location>
</feature>
<gene>
    <name evidence="5" type="ORF">FF011L_16630</name>
</gene>
<dbReference type="SMART" id="SM00320">
    <property type="entry name" value="WD40"/>
    <property type="match status" value="4"/>
</dbReference>
<dbReference type="PROSITE" id="PS50082">
    <property type="entry name" value="WD_REPEATS_2"/>
    <property type="match status" value="1"/>
</dbReference>
<proteinExistence type="predicted"/>
<organism evidence="5 6">
    <name type="scientific">Roseimaritima multifibrata</name>
    <dbReference type="NCBI Taxonomy" id="1930274"/>
    <lineage>
        <taxon>Bacteria</taxon>
        <taxon>Pseudomonadati</taxon>
        <taxon>Planctomycetota</taxon>
        <taxon>Planctomycetia</taxon>
        <taxon>Pirellulales</taxon>
        <taxon>Pirellulaceae</taxon>
        <taxon>Roseimaritima</taxon>
    </lineage>
</organism>
<feature type="chain" id="PRO_5022149675" evidence="4">
    <location>
        <begin position="35"/>
        <end position="343"/>
    </location>
</feature>
<evidence type="ECO:0000256" key="2">
    <source>
        <dbReference type="ARBA" id="ARBA00022737"/>
    </source>
</evidence>
<dbReference type="Pfam" id="PF00400">
    <property type="entry name" value="WD40"/>
    <property type="match status" value="1"/>
</dbReference>
<dbReference type="InterPro" id="IPR015943">
    <property type="entry name" value="WD40/YVTN_repeat-like_dom_sf"/>
</dbReference>
<dbReference type="InterPro" id="IPR001680">
    <property type="entry name" value="WD40_rpt"/>
</dbReference>
<evidence type="ECO:0000313" key="6">
    <source>
        <dbReference type="Proteomes" id="UP000320672"/>
    </source>
</evidence>
<dbReference type="InterPro" id="IPR036322">
    <property type="entry name" value="WD40_repeat_dom_sf"/>
</dbReference>
<reference evidence="5 6" key="1">
    <citation type="submission" date="2019-02" db="EMBL/GenBank/DDBJ databases">
        <title>Deep-cultivation of Planctomycetes and their phenomic and genomic characterization uncovers novel biology.</title>
        <authorList>
            <person name="Wiegand S."/>
            <person name="Jogler M."/>
            <person name="Boedeker C."/>
            <person name="Pinto D."/>
            <person name="Vollmers J."/>
            <person name="Rivas-Marin E."/>
            <person name="Kohn T."/>
            <person name="Peeters S.H."/>
            <person name="Heuer A."/>
            <person name="Rast P."/>
            <person name="Oberbeckmann S."/>
            <person name="Bunk B."/>
            <person name="Jeske O."/>
            <person name="Meyerdierks A."/>
            <person name="Storesund J.E."/>
            <person name="Kallscheuer N."/>
            <person name="Luecker S."/>
            <person name="Lage O.M."/>
            <person name="Pohl T."/>
            <person name="Merkel B.J."/>
            <person name="Hornburger P."/>
            <person name="Mueller R.-W."/>
            <person name="Bruemmer F."/>
            <person name="Labrenz M."/>
            <person name="Spormann A.M."/>
            <person name="Op den Camp H."/>
            <person name="Overmann J."/>
            <person name="Amann R."/>
            <person name="Jetten M.S.M."/>
            <person name="Mascher T."/>
            <person name="Medema M.H."/>
            <person name="Devos D.P."/>
            <person name="Kaster A.-K."/>
            <person name="Ovreas L."/>
            <person name="Rohde M."/>
            <person name="Galperin M.Y."/>
            <person name="Jogler C."/>
        </authorList>
    </citation>
    <scope>NUCLEOTIDE SEQUENCE [LARGE SCALE GENOMIC DNA]</scope>
    <source>
        <strain evidence="5 6">FF011L</strain>
    </source>
</reference>
<evidence type="ECO:0000313" key="5">
    <source>
        <dbReference type="EMBL" id="QDS92909.1"/>
    </source>
</evidence>
<accession>A0A517MDE1</accession>
<evidence type="ECO:0000256" key="4">
    <source>
        <dbReference type="SAM" id="SignalP"/>
    </source>
</evidence>
<dbReference type="SUPFAM" id="SSF50978">
    <property type="entry name" value="WD40 repeat-like"/>
    <property type="match status" value="1"/>
</dbReference>
<keyword evidence="1 3" id="KW-0853">WD repeat</keyword>
<sequence precursor="true">MPQKKTMIQSSLSKCLTVFLLCGWLATASTSALIAEDSTEAPADPAPEQAETSQWVTSVTSIGKTGDIAVATAQGLLLREGAVALGKSDASDRAVAYNQPASVWAVAASPDGSQLASTDYRGNLVIRNLKDSKDQVHEGAFERWTRALAFSPDGKQLIAGNEAGKVMIWDLEQKKISHSVELGPQAVMDLKLAPQGDHLAVADGSGKLHLLKFPSLESTAVQTVCEAALWCVDRSGDQWIVGTADNRVFRCPDGEGDSVEIAKMKDWVSDIAVSSSGLVAAAELNGQIHIMTADGTIVASPEAAPSGIWSLHWQNGSELLVGTRKNGLLSIRQSWDWTTPKAK</sequence>
<keyword evidence="2" id="KW-0677">Repeat</keyword>
<dbReference type="AlphaFoldDB" id="A0A517MDE1"/>
<name>A0A517MDE1_9BACT</name>
<dbReference type="KEGG" id="rml:FF011L_16630"/>
<dbReference type="PANTHER" id="PTHR19857:SF8">
    <property type="entry name" value="ANGIO-ASSOCIATED MIGRATORY CELL PROTEIN"/>
    <property type="match status" value="1"/>
</dbReference>
<dbReference type="Gene3D" id="2.130.10.10">
    <property type="entry name" value="YVTN repeat-like/Quinoprotein amine dehydrogenase"/>
    <property type="match status" value="1"/>
</dbReference>
<dbReference type="OrthoDB" id="270242at2"/>
<dbReference type="InterPro" id="IPR051179">
    <property type="entry name" value="WD_repeat_multifunction"/>
</dbReference>
<feature type="repeat" description="WD" evidence="3">
    <location>
        <begin position="147"/>
        <end position="179"/>
    </location>
</feature>
<dbReference type="EMBL" id="CP036262">
    <property type="protein sequence ID" value="QDS92909.1"/>
    <property type="molecule type" value="Genomic_DNA"/>
</dbReference>